<dbReference type="Proteomes" id="UP000243502">
    <property type="component" value="Chromosome 2"/>
</dbReference>
<accession>A0A2I8ETC8</accession>
<name>A0A2I8ETC8_9BURK</name>
<evidence type="ECO:0008006" key="4">
    <source>
        <dbReference type="Google" id="ProtNLM"/>
    </source>
</evidence>
<dbReference type="KEGG" id="pter:C2L65_25145"/>
<sequence>MNQRYAVVVGFVALAISLSANAKAAAEQTIKDPISISKFVHSIPAYRGDLGSRLSDAGMGVESIWVQPLTKEQVAEDPMNFAPGDVVIHVFTTGTPNAQGCRVLGSPYLIKRGKKYITQDRTGYWLLTGRCDF</sequence>
<reference evidence="2 3" key="1">
    <citation type="submission" date="2018-01" db="EMBL/GenBank/DDBJ databases">
        <title>Species boundaries and ecological features among Paraburkholderia terrae DSMZ17804T, P. hospita DSMZ17164T and P. caribensis DSMZ13236T.</title>
        <authorList>
            <person name="Pratama A.A."/>
        </authorList>
    </citation>
    <scope>NUCLEOTIDE SEQUENCE [LARGE SCALE GENOMIC DNA]</scope>
    <source>
        <strain evidence="2 3">DSM 17804</strain>
    </source>
</reference>
<organism evidence="2 3">
    <name type="scientific">Paraburkholderia terrae</name>
    <dbReference type="NCBI Taxonomy" id="311230"/>
    <lineage>
        <taxon>Bacteria</taxon>
        <taxon>Pseudomonadati</taxon>
        <taxon>Pseudomonadota</taxon>
        <taxon>Betaproteobacteria</taxon>
        <taxon>Burkholderiales</taxon>
        <taxon>Burkholderiaceae</taxon>
        <taxon>Paraburkholderia</taxon>
    </lineage>
</organism>
<evidence type="ECO:0000313" key="2">
    <source>
        <dbReference type="EMBL" id="AUT62865.1"/>
    </source>
</evidence>
<dbReference type="EMBL" id="CP026112">
    <property type="protein sequence ID" value="AUT62865.1"/>
    <property type="molecule type" value="Genomic_DNA"/>
</dbReference>
<dbReference type="OrthoDB" id="7059842at2"/>
<feature type="signal peptide" evidence="1">
    <location>
        <begin position="1"/>
        <end position="22"/>
    </location>
</feature>
<evidence type="ECO:0000256" key="1">
    <source>
        <dbReference type="SAM" id="SignalP"/>
    </source>
</evidence>
<keyword evidence="1" id="KW-0732">Signal</keyword>
<dbReference type="RefSeq" id="WP_042312409.1">
    <property type="nucleotide sequence ID" value="NZ_CP026112.1"/>
</dbReference>
<proteinExistence type="predicted"/>
<evidence type="ECO:0000313" key="3">
    <source>
        <dbReference type="Proteomes" id="UP000243502"/>
    </source>
</evidence>
<protein>
    <recommendedName>
        <fullName evidence="4">DUF4440 domain-containing protein</fullName>
    </recommendedName>
</protein>
<feature type="chain" id="PRO_5014414982" description="DUF4440 domain-containing protein" evidence="1">
    <location>
        <begin position="23"/>
        <end position="133"/>
    </location>
</feature>
<dbReference type="AlphaFoldDB" id="A0A2I8ETC8"/>
<gene>
    <name evidence="2" type="ORF">C2L65_25145</name>
</gene>